<evidence type="ECO:0000313" key="1">
    <source>
        <dbReference type="EMBL" id="MDP9841011.1"/>
    </source>
</evidence>
<dbReference type="SUPFAM" id="SSF48371">
    <property type="entry name" value="ARM repeat"/>
    <property type="match status" value="1"/>
</dbReference>
<name>A0ABT9Q3N4_9ACTN</name>
<comment type="caution">
    <text evidence="1">The sequence shown here is derived from an EMBL/GenBank/DDBJ whole genome shotgun (WGS) entry which is preliminary data.</text>
</comment>
<dbReference type="Gene3D" id="1.25.10.10">
    <property type="entry name" value="Leucine-rich Repeat Variant"/>
    <property type="match status" value="1"/>
</dbReference>
<dbReference type="EMBL" id="JAUSQU010000001">
    <property type="protein sequence ID" value="MDP9841011.1"/>
    <property type="molecule type" value="Genomic_DNA"/>
</dbReference>
<proteinExistence type="predicted"/>
<keyword evidence="2" id="KW-1185">Reference proteome</keyword>
<reference evidence="1 2" key="1">
    <citation type="submission" date="2023-07" db="EMBL/GenBank/DDBJ databases">
        <title>Sequencing the genomes of 1000 actinobacteria strains.</title>
        <authorList>
            <person name="Klenk H.-P."/>
        </authorList>
    </citation>
    <scope>NUCLEOTIDE SEQUENCE [LARGE SCALE GENOMIC DNA]</scope>
    <source>
        <strain evidence="1 2">DSM 46740</strain>
    </source>
</reference>
<sequence>MSVNREDVLSALRPDEPNYPDAAQHLGAEAAPILAELVQADDVELAAKAASLAGFLSSESARAALERAAIHQDPVVRVAAAASLQRHPKLAGELIGRLLTDPDLGVRKWTLRSLQAVKPHGLRGQVEALASTEQVPALRELAHRIAEQLPS</sequence>
<evidence type="ECO:0000313" key="2">
    <source>
        <dbReference type="Proteomes" id="UP001225356"/>
    </source>
</evidence>
<dbReference type="RefSeq" id="WP_307553968.1">
    <property type="nucleotide sequence ID" value="NZ_JAUSQU010000001.1"/>
</dbReference>
<dbReference type="InterPro" id="IPR011989">
    <property type="entry name" value="ARM-like"/>
</dbReference>
<organism evidence="1 2">
    <name type="scientific">Streptosporangium lutulentum</name>
    <dbReference type="NCBI Taxonomy" id="1461250"/>
    <lineage>
        <taxon>Bacteria</taxon>
        <taxon>Bacillati</taxon>
        <taxon>Actinomycetota</taxon>
        <taxon>Actinomycetes</taxon>
        <taxon>Streptosporangiales</taxon>
        <taxon>Streptosporangiaceae</taxon>
        <taxon>Streptosporangium</taxon>
    </lineage>
</organism>
<dbReference type="InterPro" id="IPR016024">
    <property type="entry name" value="ARM-type_fold"/>
</dbReference>
<protein>
    <submittedName>
        <fullName evidence="1">HEAT repeat protein</fullName>
    </submittedName>
</protein>
<gene>
    <name evidence="1" type="ORF">J2853_000222</name>
</gene>
<dbReference type="Proteomes" id="UP001225356">
    <property type="component" value="Unassembled WGS sequence"/>
</dbReference>
<accession>A0ABT9Q3N4</accession>